<feature type="domain" description="BTB" evidence="4">
    <location>
        <begin position="406"/>
        <end position="516"/>
    </location>
</feature>
<dbReference type="InterPro" id="IPR000210">
    <property type="entry name" value="BTB/POZ_dom"/>
</dbReference>
<sequence length="761" mass="85073">MAAGTPTQSIAELITEFNKTTGDVPPTLIGASSVLVNNHVYVFGGRLQSNRQISNRLYILSLNTMTWKLSISQNTPPIPRYFHSANAQNDTHIIIYGGMTVKQYQNKRTSSADELVTLDDLVLLDLRTLTWEYPDFHNQSLPSPRYAHISTLVNDRLVIMGGQDINNNYLSDINIFDCKKRIWCKSLSSQQYQYGAYRSATVGVTPIQLTPPFAPNMDSLADPFDDSNTTNKDKDITIHVYSNHSASDAPRQLHSWKLNTGNECVDILNQTEQIGANNTAPPPIRFPSAFICGQQFILAGPYISGSSHSFQIWALDMTSFVWTKIEPGPGLTRGSWLRGMLCESMNKFLIFGHPGRTMKDDYKNRVHCFEYVALVDTEVFGIYRPPQPSFSTVGQSLGLSILKDPILADLKVVTTDDKHALVNSAVLAQRWPLIRSLLNPLTSPQSKMSEILEHDKRELLFPDTYIVLIAFLQFIYTDHLVTAQQHQPQILSRLLFIADLFQITRLKELATHALHQMLNMSTAAMIYESASLSNAVSLQIRALRVLINAKKMMQRQQKLGQTVERPLSPPPVFGQSPLVRSNQIAIGSQSEPLNHYTTSKLLQKQDTTVPSTPTSLASMAQGATRLQNNNSVPFSTSQSATTFAHQRSGSDRSITLDYNPSIPGAAPPTPVSAKSMKFPSFLIRQQSSPQPQQQRSLYIEKDYASVPSPQLSPTFQEKHQPSTETLIKNSNSSKTHFWRHNTISTKKKTKSEGRTFGFSLK</sequence>
<organism evidence="5 6">
    <name type="scientific">Rhizopus oryzae</name>
    <name type="common">Mucormycosis agent</name>
    <name type="synonym">Rhizopus arrhizus var. delemar</name>
    <dbReference type="NCBI Taxonomy" id="64495"/>
    <lineage>
        <taxon>Eukaryota</taxon>
        <taxon>Fungi</taxon>
        <taxon>Fungi incertae sedis</taxon>
        <taxon>Mucoromycota</taxon>
        <taxon>Mucoromycotina</taxon>
        <taxon>Mucoromycetes</taxon>
        <taxon>Mucorales</taxon>
        <taxon>Mucorineae</taxon>
        <taxon>Rhizopodaceae</taxon>
        <taxon>Rhizopus</taxon>
    </lineage>
</organism>
<feature type="compositionally biased region" description="Polar residues" evidence="3">
    <location>
        <begin position="628"/>
        <end position="658"/>
    </location>
</feature>
<evidence type="ECO:0000256" key="2">
    <source>
        <dbReference type="ARBA" id="ARBA00022737"/>
    </source>
</evidence>
<evidence type="ECO:0000259" key="4">
    <source>
        <dbReference type="Pfam" id="PF00651"/>
    </source>
</evidence>
<accession>A0A9P6Y1I6</accession>
<evidence type="ECO:0000313" key="6">
    <source>
        <dbReference type="Proteomes" id="UP000717996"/>
    </source>
</evidence>
<dbReference type="EMBL" id="JAANIT010002211">
    <property type="protein sequence ID" value="KAG1537149.1"/>
    <property type="molecule type" value="Genomic_DNA"/>
</dbReference>
<name>A0A9P6Y1I6_RHIOR</name>
<comment type="caution">
    <text evidence="5">The sequence shown here is derived from an EMBL/GenBank/DDBJ whole genome shotgun (WGS) entry which is preliminary data.</text>
</comment>
<gene>
    <name evidence="5" type="ORF">G6F51_010546</name>
</gene>
<dbReference type="GO" id="GO:0005829">
    <property type="term" value="C:cytosol"/>
    <property type="evidence" value="ECO:0007669"/>
    <property type="project" value="TreeGrafter"/>
</dbReference>
<dbReference type="AlphaFoldDB" id="A0A9P6Y1I6"/>
<dbReference type="Pfam" id="PF00651">
    <property type="entry name" value="BTB"/>
    <property type="match status" value="1"/>
</dbReference>
<dbReference type="Pfam" id="PF24681">
    <property type="entry name" value="Kelch_KLHDC2_KLHL20_DRC7"/>
    <property type="match status" value="1"/>
</dbReference>
<dbReference type="GO" id="GO:0045454">
    <property type="term" value="P:cell redox homeostasis"/>
    <property type="evidence" value="ECO:0007669"/>
    <property type="project" value="TreeGrafter"/>
</dbReference>
<feature type="region of interest" description="Disordered" evidence="3">
    <location>
        <begin position="708"/>
        <end position="734"/>
    </location>
</feature>
<keyword evidence="2" id="KW-0677">Repeat</keyword>
<dbReference type="Proteomes" id="UP000717996">
    <property type="component" value="Unassembled WGS sequence"/>
</dbReference>
<dbReference type="SUPFAM" id="SSF117281">
    <property type="entry name" value="Kelch motif"/>
    <property type="match status" value="1"/>
</dbReference>
<keyword evidence="1" id="KW-0880">Kelch repeat</keyword>
<evidence type="ECO:0000313" key="5">
    <source>
        <dbReference type="EMBL" id="KAG1537149.1"/>
    </source>
</evidence>
<evidence type="ECO:0000256" key="3">
    <source>
        <dbReference type="SAM" id="MobiDB-lite"/>
    </source>
</evidence>
<dbReference type="PANTHER" id="PTHR43503">
    <property type="entry name" value="MCG48959-RELATED"/>
    <property type="match status" value="1"/>
</dbReference>
<dbReference type="PANTHER" id="PTHR43503:SF2">
    <property type="entry name" value="NEGATIVE REGULATOR OF SPORULATION MDS3-RELATED"/>
    <property type="match status" value="1"/>
</dbReference>
<dbReference type="SUPFAM" id="SSF54695">
    <property type="entry name" value="POZ domain"/>
    <property type="match status" value="1"/>
</dbReference>
<feature type="compositionally biased region" description="Polar residues" evidence="3">
    <location>
        <begin position="722"/>
        <end position="734"/>
    </location>
</feature>
<dbReference type="GO" id="GO:0005739">
    <property type="term" value="C:mitochondrion"/>
    <property type="evidence" value="ECO:0007669"/>
    <property type="project" value="TreeGrafter"/>
</dbReference>
<protein>
    <recommendedName>
        <fullName evidence="4">BTB domain-containing protein</fullName>
    </recommendedName>
</protein>
<dbReference type="InterPro" id="IPR011333">
    <property type="entry name" value="SKP1/BTB/POZ_sf"/>
</dbReference>
<dbReference type="Gene3D" id="3.30.710.10">
    <property type="entry name" value="Potassium Channel Kv1.1, Chain A"/>
    <property type="match status" value="1"/>
</dbReference>
<feature type="region of interest" description="Disordered" evidence="3">
    <location>
        <begin position="628"/>
        <end position="673"/>
    </location>
</feature>
<dbReference type="OrthoDB" id="10001928at2759"/>
<reference evidence="5" key="1">
    <citation type="journal article" date="2020" name="Microb. Genom.">
        <title>Genetic diversity of clinical and environmental Mucorales isolates obtained from an investigation of mucormycosis cases among solid organ transplant recipients.</title>
        <authorList>
            <person name="Nguyen M.H."/>
            <person name="Kaul D."/>
            <person name="Muto C."/>
            <person name="Cheng S.J."/>
            <person name="Richter R.A."/>
            <person name="Bruno V.M."/>
            <person name="Liu G."/>
            <person name="Beyhan S."/>
            <person name="Sundermann A.J."/>
            <person name="Mounaud S."/>
            <person name="Pasculle A.W."/>
            <person name="Nierman W.C."/>
            <person name="Driscoll E."/>
            <person name="Cumbie R."/>
            <person name="Clancy C.J."/>
            <person name="Dupont C.L."/>
        </authorList>
    </citation>
    <scope>NUCLEOTIDE SEQUENCE</scope>
    <source>
        <strain evidence="5">GL16</strain>
    </source>
</reference>
<dbReference type="Gene3D" id="2.120.10.80">
    <property type="entry name" value="Kelch-type beta propeller"/>
    <property type="match status" value="1"/>
</dbReference>
<proteinExistence type="predicted"/>
<dbReference type="InterPro" id="IPR015915">
    <property type="entry name" value="Kelch-typ_b-propeller"/>
</dbReference>
<evidence type="ECO:0000256" key="1">
    <source>
        <dbReference type="ARBA" id="ARBA00022441"/>
    </source>
</evidence>